<evidence type="ECO:0000313" key="1">
    <source>
        <dbReference type="EMBL" id="ALS99197.1"/>
    </source>
</evidence>
<proteinExistence type="predicted"/>
<dbReference type="PANTHER" id="PTHR20974">
    <property type="entry name" value="UPF0585 PROTEIN CG18661"/>
    <property type="match status" value="1"/>
</dbReference>
<dbReference type="InterPro" id="IPR010342">
    <property type="entry name" value="DUF938"/>
</dbReference>
<dbReference type="SUPFAM" id="SSF53335">
    <property type="entry name" value="S-adenosyl-L-methionine-dependent methyltransferases"/>
    <property type="match status" value="1"/>
</dbReference>
<sequence>MSKPFSQACENNKQPILDVLKTAFAHTEAVLEIGSGTGQHGVFFAPNLPHLIWQTSDMPENHSGINAWIDAYPCSNLKPPLSLTIGEDNWPDSGPPGFDGVFTANTTHIMQVSEAREMMQLVAENLPPGGVFCQYGPFNIDGQYTSDSNRAFDQHLLARGCGGIRDIAELQGWVQGRGLVLNRRYQLPANNQLLEWHKR</sequence>
<dbReference type="AlphaFoldDB" id="A0A0U2PI60"/>
<dbReference type="InterPro" id="IPR029063">
    <property type="entry name" value="SAM-dependent_MTases_sf"/>
</dbReference>
<reference evidence="1 2" key="1">
    <citation type="submission" date="2015-12" db="EMBL/GenBank/DDBJ databases">
        <title>Complete genome of Lacimicrobium alkaliphilum KCTC 32984.</title>
        <authorList>
            <person name="Kim S.-G."/>
            <person name="Lee Y.-J."/>
        </authorList>
    </citation>
    <scope>NUCLEOTIDE SEQUENCE [LARGE SCALE GENOMIC DNA]</scope>
    <source>
        <strain evidence="1 2">YelD216</strain>
    </source>
</reference>
<dbReference type="KEGG" id="lal:AT746_13640"/>
<dbReference type="RefSeq" id="WP_062481195.1">
    <property type="nucleotide sequence ID" value="NZ_CP013650.1"/>
</dbReference>
<dbReference type="PANTHER" id="PTHR20974:SF0">
    <property type="entry name" value="UPF0585 PROTEIN CG18661"/>
    <property type="match status" value="1"/>
</dbReference>
<dbReference type="OrthoDB" id="5563826at2"/>
<organism evidence="1 2">
    <name type="scientific">Lacimicrobium alkaliphilum</name>
    <dbReference type="NCBI Taxonomy" id="1526571"/>
    <lineage>
        <taxon>Bacteria</taxon>
        <taxon>Pseudomonadati</taxon>
        <taxon>Pseudomonadota</taxon>
        <taxon>Gammaproteobacteria</taxon>
        <taxon>Alteromonadales</taxon>
        <taxon>Alteromonadaceae</taxon>
        <taxon>Lacimicrobium</taxon>
    </lineage>
</organism>
<dbReference type="Proteomes" id="UP000068447">
    <property type="component" value="Chromosome"/>
</dbReference>
<name>A0A0U2PI60_9ALTE</name>
<dbReference type="Pfam" id="PF06080">
    <property type="entry name" value="DUF938"/>
    <property type="match status" value="1"/>
</dbReference>
<evidence type="ECO:0000313" key="2">
    <source>
        <dbReference type="Proteomes" id="UP000068447"/>
    </source>
</evidence>
<dbReference type="EMBL" id="CP013650">
    <property type="protein sequence ID" value="ALS99197.1"/>
    <property type="molecule type" value="Genomic_DNA"/>
</dbReference>
<keyword evidence="2" id="KW-1185">Reference proteome</keyword>
<accession>A0A0U2PI60</accession>
<evidence type="ECO:0008006" key="3">
    <source>
        <dbReference type="Google" id="ProtNLM"/>
    </source>
</evidence>
<dbReference type="Gene3D" id="3.40.50.150">
    <property type="entry name" value="Vaccinia Virus protein VP39"/>
    <property type="match status" value="1"/>
</dbReference>
<gene>
    <name evidence="1" type="ORF">AT746_13640</name>
</gene>
<protein>
    <recommendedName>
        <fullName evidence="3">Methylase</fullName>
    </recommendedName>
</protein>